<accession>A0A518C0L9</accession>
<feature type="domain" description="Phosphodiester glycosidase" evidence="2">
    <location>
        <begin position="99"/>
        <end position="292"/>
    </location>
</feature>
<dbReference type="InterPro" id="IPR018711">
    <property type="entry name" value="NAGPA"/>
</dbReference>
<dbReference type="Proteomes" id="UP000320386">
    <property type="component" value="Chromosome"/>
</dbReference>
<dbReference type="PANTHER" id="PTHR40446">
    <property type="entry name" value="N-ACETYLGLUCOSAMINE-1-PHOSPHODIESTER ALPHA-N-ACETYLGLUCOSAMINIDASE"/>
    <property type="match status" value="1"/>
</dbReference>
<dbReference type="OrthoDB" id="9809781at2"/>
<dbReference type="AlphaFoldDB" id="A0A518C0L9"/>
<feature type="chain" id="PRO_5021876445" description="Phosphodiester glycosidase domain-containing protein" evidence="1">
    <location>
        <begin position="21"/>
        <end position="534"/>
    </location>
</feature>
<sequence precursor="true">MRFPALPLLAAILCSAPAPAALIQSAEPFLGITHHQIIEANDGSTAGGTINFPRPVVVHLVEIDPTAPGLAFFMQPGNGSLPGETARTTTPNFVNQYDLQLAINGDFYFDAGAGQAGVVHTAVSNGNGYSTNYYRGQAIFNVDAFNNASILTAASAGTFDTIENTPLYNAIGGNQRILTNGNITAPNDSYTNALNPHTAIGVDDNGHVFFMTVDGRQSDFSSGMRTSEMAELFLQFGVTNAINVDGGGSTTLAFDDSDDGINNARVVNSPSDGSQVLKPGYPRTVANNLGVYATPNPDYIPLPTPPRPTAPGAVPVVTQLTILDDFEGSKGHFTATRGIVGTGNVATYNASNSDLDPHTGYENLQIDITNTNDPPPQFNLVMRSGNGFPSNNLIDGKAMGNTGYVGFFLKIDPSQHDLNVTITLHDGSTQLSTLKTALPIDVIADGQWHLYQWNLADDNLWSAGTGYDPNITGPNTFINAITLHSDTNWEGSIHLDTVAYNPDGDLSSLIIPEPATLTLLALAATTLSRRRPAA</sequence>
<protein>
    <recommendedName>
        <fullName evidence="2">Phosphodiester glycosidase domain-containing protein</fullName>
    </recommendedName>
</protein>
<name>A0A518C0L9_9BACT</name>
<reference evidence="3 4" key="1">
    <citation type="submission" date="2019-02" db="EMBL/GenBank/DDBJ databases">
        <title>Deep-cultivation of Planctomycetes and their phenomic and genomic characterization uncovers novel biology.</title>
        <authorList>
            <person name="Wiegand S."/>
            <person name="Jogler M."/>
            <person name="Boedeker C."/>
            <person name="Pinto D."/>
            <person name="Vollmers J."/>
            <person name="Rivas-Marin E."/>
            <person name="Kohn T."/>
            <person name="Peeters S.H."/>
            <person name="Heuer A."/>
            <person name="Rast P."/>
            <person name="Oberbeckmann S."/>
            <person name="Bunk B."/>
            <person name="Jeske O."/>
            <person name="Meyerdierks A."/>
            <person name="Storesund J.E."/>
            <person name="Kallscheuer N."/>
            <person name="Luecker S."/>
            <person name="Lage O.M."/>
            <person name="Pohl T."/>
            <person name="Merkel B.J."/>
            <person name="Hornburger P."/>
            <person name="Mueller R.-W."/>
            <person name="Bruemmer F."/>
            <person name="Labrenz M."/>
            <person name="Spormann A.M."/>
            <person name="Op den Camp H."/>
            <person name="Overmann J."/>
            <person name="Amann R."/>
            <person name="Jetten M.S.M."/>
            <person name="Mascher T."/>
            <person name="Medema M.H."/>
            <person name="Devos D.P."/>
            <person name="Kaster A.-K."/>
            <person name="Ovreas L."/>
            <person name="Rohde M."/>
            <person name="Galperin M.Y."/>
            <person name="Jogler C."/>
        </authorList>
    </citation>
    <scope>NUCLEOTIDE SEQUENCE [LARGE SCALE GENOMIC DNA]</scope>
    <source>
        <strain evidence="3 4">Pan265</strain>
    </source>
</reference>
<dbReference type="KEGG" id="mcad:Pan265_26520"/>
<evidence type="ECO:0000256" key="1">
    <source>
        <dbReference type="SAM" id="SignalP"/>
    </source>
</evidence>
<organism evidence="3 4">
    <name type="scientific">Mucisphaera calidilacus</name>
    <dbReference type="NCBI Taxonomy" id="2527982"/>
    <lineage>
        <taxon>Bacteria</taxon>
        <taxon>Pseudomonadati</taxon>
        <taxon>Planctomycetota</taxon>
        <taxon>Phycisphaerae</taxon>
        <taxon>Phycisphaerales</taxon>
        <taxon>Phycisphaeraceae</taxon>
        <taxon>Mucisphaera</taxon>
    </lineage>
</organism>
<keyword evidence="4" id="KW-1185">Reference proteome</keyword>
<evidence type="ECO:0000259" key="2">
    <source>
        <dbReference type="Pfam" id="PF09992"/>
    </source>
</evidence>
<evidence type="ECO:0000313" key="4">
    <source>
        <dbReference type="Proteomes" id="UP000320386"/>
    </source>
</evidence>
<gene>
    <name evidence="3" type="ORF">Pan265_26520</name>
</gene>
<proteinExistence type="predicted"/>
<dbReference type="PANTHER" id="PTHR40446:SF2">
    <property type="entry name" value="N-ACETYLGLUCOSAMINE-1-PHOSPHODIESTER ALPHA-N-ACETYLGLUCOSAMINIDASE"/>
    <property type="match status" value="1"/>
</dbReference>
<feature type="signal peptide" evidence="1">
    <location>
        <begin position="1"/>
        <end position="20"/>
    </location>
</feature>
<dbReference type="EMBL" id="CP036280">
    <property type="protein sequence ID" value="QDU72778.1"/>
    <property type="molecule type" value="Genomic_DNA"/>
</dbReference>
<dbReference type="RefSeq" id="WP_145446937.1">
    <property type="nucleotide sequence ID" value="NZ_CP036280.1"/>
</dbReference>
<evidence type="ECO:0000313" key="3">
    <source>
        <dbReference type="EMBL" id="QDU72778.1"/>
    </source>
</evidence>
<dbReference type="Pfam" id="PF09992">
    <property type="entry name" value="NAGPA"/>
    <property type="match status" value="1"/>
</dbReference>
<keyword evidence="1" id="KW-0732">Signal</keyword>